<sequence>MHSKTPFLLHFLLAVPATINFFLLSRPPKAQTPALNATANETTQFEPPKPSHGLPDAQVGAVIRNYSFSLLSSCLTALTLYRWIDHLPTAGSGRTGLGSSMYSDLAVSLAAYHIGPILRALGRIAGASVSSGVGGDQLVSTRGKDLGGPVLHLVLHLAVMGGLVREALK</sequence>
<accession>A0ACC2WC19</accession>
<comment type="caution">
    <text evidence="1">The sequence shown here is derived from an EMBL/GenBank/DDBJ whole genome shotgun (WGS) entry which is preliminary data.</text>
</comment>
<reference evidence="1" key="1">
    <citation type="submission" date="2023-04" db="EMBL/GenBank/DDBJ databases">
        <title>Draft Genome sequencing of Naganishia species isolated from polar environments using Oxford Nanopore Technology.</title>
        <authorList>
            <person name="Leo P."/>
            <person name="Venkateswaran K."/>
        </authorList>
    </citation>
    <scope>NUCLEOTIDE SEQUENCE</scope>
    <source>
        <strain evidence="1">MNA-CCFEE 5423</strain>
    </source>
</reference>
<keyword evidence="2" id="KW-1185">Reference proteome</keyword>
<gene>
    <name evidence="1" type="ORF">QFC21_000629</name>
</gene>
<evidence type="ECO:0000313" key="2">
    <source>
        <dbReference type="Proteomes" id="UP001227268"/>
    </source>
</evidence>
<proteinExistence type="predicted"/>
<organism evidence="1 2">
    <name type="scientific">Naganishia friedmannii</name>
    <dbReference type="NCBI Taxonomy" id="89922"/>
    <lineage>
        <taxon>Eukaryota</taxon>
        <taxon>Fungi</taxon>
        <taxon>Dikarya</taxon>
        <taxon>Basidiomycota</taxon>
        <taxon>Agaricomycotina</taxon>
        <taxon>Tremellomycetes</taxon>
        <taxon>Filobasidiales</taxon>
        <taxon>Filobasidiaceae</taxon>
        <taxon>Naganishia</taxon>
    </lineage>
</organism>
<dbReference type="Proteomes" id="UP001227268">
    <property type="component" value="Unassembled WGS sequence"/>
</dbReference>
<dbReference type="EMBL" id="JASBWT010000001">
    <property type="protein sequence ID" value="KAJ9109300.1"/>
    <property type="molecule type" value="Genomic_DNA"/>
</dbReference>
<evidence type="ECO:0000313" key="1">
    <source>
        <dbReference type="EMBL" id="KAJ9109300.1"/>
    </source>
</evidence>
<protein>
    <submittedName>
        <fullName evidence="1">Uncharacterized protein</fullName>
    </submittedName>
</protein>
<name>A0ACC2WC19_9TREE</name>